<reference evidence="1" key="1">
    <citation type="submission" date="2020-04" db="EMBL/GenBank/DDBJ databases">
        <authorList>
            <person name="Neveu A P."/>
        </authorList>
    </citation>
    <scope>NUCLEOTIDE SEQUENCE</scope>
    <source>
        <tissue evidence="1">Whole embryo</tissue>
    </source>
</reference>
<sequence length="75" mass="8147">MEPFSTSAFKVFFFIYSSTTKICTGGCSTQARALGFDARRRGPPTRRGIAHRCARTAATAGYRPDAPAPSIFRAD</sequence>
<accession>A0A6F9DNX8</accession>
<evidence type="ECO:0000313" key="1">
    <source>
        <dbReference type="EMBL" id="CAB3264698.1"/>
    </source>
</evidence>
<name>A0A6F9DNX8_9ASCI</name>
<proteinExistence type="evidence at transcript level"/>
<gene>
    <name evidence="1" type="primary">Pcf11-001</name>
</gene>
<organism evidence="1">
    <name type="scientific">Phallusia mammillata</name>
    <dbReference type="NCBI Taxonomy" id="59560"/>
    <lineage>
        <taxon>Eukaryota</taxon>
        <taxon>Metazoa</taxon>
        <taxon>Chordata</taxon>
        <taxon>Tunicata</taxon>
        <taxon>Ascidiacea</taxon>
        <taxon>Phlebobranchia</taxon>
        <taxon>Ascidiidae</taxon>
        <taxon>Phallusia</taxon>
    </lineage>
</organism>
<dbReference type="AlphaFoldDB" id="A0A6F9DNX8"/>
<dbReference type="EMBL" id="LR788836">
    <property type="protein sequence ID" value="CAB3264698.1"/>
    <property type="molecule type" value="mRNA"/>
</dbReference>
<protein>
    <submittedName>
        <fullName evidence="1">Pre-mRNA cleavage complex 2 protein Pcf11</fullName>
    </submittedName>
</protein>